<dbReference type="Proteomes" id="UP000031670">
    <property type="component" value="Unassembled WGS sequence"/>
</dbReference>
<dbReference type="EMBL" id="BBSA01000024">
    <property type="protein sequence ID" value="GAM65799.1"/>
    <property type="molecule type" value="Genomic_DNA"/>
</dbReference>
<name>A0A0B8PT26_9VIBR</name>
<dbReference type="AlphaFoldDB" id="A0A0B8PT26"/>
<proteinExistence type="predicted"/>
<accession>A0A0B8PT26</accession>
<evidence type="ECO:0000256" key="1">
    <source>
        <dbReference type="SAM" id="Phobius"/>
    </source>
</evidence>
<organism evidence="2 3">
    <name type="scientific">Vibrio ishigakensis</name>
    <dbReference type="NCBI Taxonomy" id="1481914"/>
    <lineage>
        <taxon>Bacteria</taxon>
        <taxon>Pseudomonadati</taxon>
        <taxon>Pseudomonadota</taxon>
        <taxon>Gammaproteobacteria</taxon>
        <taxon>Vibrionales</taxon>
        <taxon>Vibrionaceae</taxon>
        <taxon>Vibrio</taxon>
    </lineage>
</organism>
<reference evidence="2 3" key="2">
    <citation type="submission" date="2015-01" db="EMBL/GenBank/DDBJ databases">
        <authorList>
            <consortium name="NBRP consortium"/>
            <person name="Sawabe T."/>
            <person name="Meirelles P."/>
            <person name="Feng G."/>
            <person name="Sayaka M."/>
            <person name="Hattori M."/>
            <person name="Ohkuma M."/>
        </authorList>
    </citation>
    <scope>NUCLEOTIDE SEQUENCE [LARGE SCALE GENOMIC DNA]</scope>
    <source>
        <strain evidence="2 3">JCM19232</strain>
    </source>
</reference>
<feature type="transmembrane region" description="Helical" evidence="1">
    <location>
        <begin position="6"/>
        <end position="26"/>
    </location>
</feature>
<evidence type="ECO:0000313" key="3">
    <source>
        <dbReference type="Proteomes" id="UP000031670"/>
    </source>
</evidence>
<dbReference type="PROSITE" id="PS51257">
    <property type="entry name" value="PROKAR_LIPOPROTEIN"/>
    <property type="match status" value="1"/>
</dbReference>
<reference evidence="2 3" key="1">
    <citation type="submission" date="2015-01" db="EMBL/GenBank/DDBJ databases">
        <title>Vibrio sp. C5 JCM 19232 whole genome shotgun sequence.</title>
        <authorList>
            <person name="Sawabe T."/>
            <person name="Meirelles P."/>
            <person name="Feng G."/>
            <person name="Sayaka M."/>
            <person name="Hattori M."/>
            <person name="Ohkuma M."/>
        </authorList>
    </citation>
    <scope>NUCLEOTIDE SEQUENCE [LARGE SCALE GENOMIC DNA]</scope>
    <source>
        <strain evidence="2 3">JCM19232</strain>
    </source>
</reference>
<evidence type="ECO:0000313" key="2">
    <source>
        <dbReference type="EMBL" id="GAM65799.1"/>
    </source>
</evidence>
<gene>
    <name evidence="2" type="ORF">JCM19232_2727</name>
</gene>
<sequence length="98" mass="11158">MQKIKGTYLVLITLLVACSGALFYLYGQIMKVDQVFVSRSALGHELIELKEKVMLHSLDSQSDPYYLNEEVVDIERKIQMAVGSRDKVFPVYDTSLAR</sequence>
<keyword evidence="1" id="KW-0472">Membrane</keyword>
<comment type="caution">
    <text evidence="2">The sequence shown here is derived from an EMBL/GenBank/DDBJ whole genome shotgun (WGS) entry which is preliminary data.</text>
</comment>
<keyword evidence="1" id="KW-1133">Transmembrane helix</keyword>
<keyword evidence="1" id="KW-0812">Transmembrane</keyword>
<protein>
    <submittedName>
        <fullName evidence="2">Uncharacterized protein</fullName>
    </submittedName>
</protein>